<dbReference type="InterPro" id="IPR041135">
    <property type="entry name" value="Nmad3"/>
</dbReference>
<organism evidence="3 4">
    <name type="scientific">Halovenus aranensis</name>
    <dbReference type="NCBI Taxonomy" id="890420"/>
    <lineage>
        <taxon>Archaea</taxon>
        <taxon>Methanobacteriati</taxon>
        <taxon>Methanobacteriota</taxon>
        <taxon>Stenosarchaea group</taxon>
        <taxon>Halobacteria</taxon>
        <taxon>Halobacteriales</taxon>
        <taxon>Haloarculaceae</taxon>
        <taxon>Halovenus</taxon>
    </lineage>
</organism>
<accession>A0A1G8XF90</accession>
<sequence length="259" mass="28197">MAVVLVGVGADSGNVDPVPALLDGRRFEYVPIPEKSTETTETKTLGSMQQRHGDGPLSALVDGIRPGSEGEWIRDEERIRTHPVHHDPNFEALTYGEGGKDSNINAIVDHLEAGDVLGFYTGLETAGRLHRYLFGYFTLATDPVVLDAETPAETRAAVLEEHHENAHAKRFAERGELYALDPDQPQGASRVVLADGCEPGGLLDRAVRLSGPVDRGNYYMAEEVAEKLDPNTTYLGGFKPAIRCEIPASAFVDFVDSRQ</sequence>
<evidence type="ECO:0000256" key="1">
    <source>
        <dbReference type="SAM" id="MobiDB-lite"/>
    </source>
</evidence>
<feature type="domain" description="Nucleotide modification associated" evidence="2">
    <location>
        <begin position="3"/>
        <end position="213"/>
    </location>
</feature>
<dbReference type="OrthoDB" id="211258at2157"/>
<evidence type="ECO:0000313" key="4">
    <source>
        <dbReference type="Proteomes" id="UP000198856"/>
    </source>
</evidence>
<dbReference type="EMBL" id="FNFC01000011">
    <property type="protein sequence ID" value="SDJ88984.1"/>
    <property type="molecule type" value="Genomic_DNA"/>
</dbReference>
<name>A0A1G8XF90_9EURY</name>
<proteinExistence type="predicted"/>
<gene>
    <name evidence="3" type="ORF">SAMN05216226_11133</name>
</gene>
<evidence type="ECO:0000313" key="3">
    <source>
        <dbReference type="EMBL" id="SDJ88984.1"/>
    </source>
</evidence>
<dbReference type="RefSeq" id="WP_092703247.1">
    <property type="nucleotide sequence ID" value="NZ_FNFC01000011.1"/>
</dbReference>
<evidence type="ECO:0000259" key="2">
    <source>
        <dbReference type="Pfam" id="PF18754"/>
    </source>
</evidence>
<dbReference type="AlphaFoldDB" id="A0A1G8XF90"/>
<reference evidence="3 4" key="1">
    <citation type="submission" date="2016-10" db="EMBL/GenBank/DDBJ databases">
        <authorList>
            <person name="de Groot N.N."/>
        </authorList>
    </citation>
    <scope>NUCLEOTIDE SEQUENCE [LARGE SCALE GENOMIC DNA]</scope>
    <source>
        <strain evidence="3 4">IBRC-M10015</strain>
    </source>
</reference>
<keyword evidence="4" id="KW-1185">Reference proteome</keyword>
<protein>
    <recommendedName>
        <fullName evidence="2">Nucleotide modification associated domain-containing protein</fullName>
    </recommendedName>
</protein>
<dbReference type="Pfam" id="PF18754">
    <property type="entry name" value="Nmad3"/>
    <property type="match status" value="1"/>
</dbReference>
<feature type="region of interest" description="Disordered" evidence="1">
    <location>
        <begin position="36"/>
        <end position="58"/>
    </location>
</feature>
<dbReference type="Proteomes" id="UP000198856">
    <property type="component" value="Unassembled WGS sequence"/>
</dbReference>